<dbReference type="Pfam" id="PF24924">
    <property type="entry name" value="DUF7745"/>
    <property type="match status" value="1"/>
</dbReference>
<reference evidence="3" key="2">
    <citation type="submission" date="2025-08" db="UniProtKB">
        <authorList>
            <consortium name="RefSeq"/>
        </authorList>
    </citation>
    <scope>IDENTIFICATION</scope>
    <source>
        <tissue evidence="3">Leaf</tissue>
    </source>
</reference>
<evidence type="ECO:0000313" key="3">
    <source>
        <dbReference type="RefSeq" id="XP_009803048.1"/>
    </source>
</evidence>
<dbReference type="RefSeq" id="XP_009803048.1">
    <property type="nucleotide sequence ID" value="XM_009804746.1"/>
</dbReference>
<dbReference type="InterPro" id="IPR056647">
    <property type="entry name" value="DUF7745"/>
</dbReference>
<sequence length="138" mass="15799">MVLVYINNKSMPELEPLPIIIVLPLPGHSSSWMSTIENESFIVLEEISLELHMWWNNLGEINRKTVIKALGDLVGLLKIKSRKDIIEALIPFWDPAHNVFHFADFELTRTLEEIEGYAGFSGNLRNQYPVAPRTVTQQ</sequence>
<organism evidence="2 3">
    <name type="scientific">Nicotiana sylvestris</name>
    <name type="common">Wood tobacco</name>
    <name type="synonym">South American tobacco</name>
    <dbReference type="NCBI Taxonomy" id="4096"/>
    <lineage>
        <taxon>Eukaryota</taxon>
        <taxon>Viridiplantae</taxon>
        <taxon>Streptophyta</taxon>
        <taxon>Embryophyta</taxon>
        <taxon>Tracheophyta</taxon>
        <taxon>Spermatophyta</taxon>
        <taxon>Magnoliopsida</taxon>
        <taxon>eudicotyledons</taxon>
        <taxon>Gunneridae</taxon>
        <taxon>Pentapetalae</taxon>
        <taxon>asterids</taxon>
        <taxon>lamiids</taxon>
        <taxon>Solanales</taxon>
        <taxon>Solanaceae</taxon>
        <taxon>Nicotianoideae</taxon>
        <taxon>Nicotianeae</taxon>
        <taxon>Nicotiana</taxon>
    </lineage>
</organism>
<name>A0A1U7YIU5_NICSY</name>
<protein>
    <submittedName>
        <fullName evidence="3">Uncharacterized protein LOC104248484 isoform X2</fullName>
    </submittedName>
</protein>
<proteinExistence type="predicted"/>
<gene>
    <name evidence="3" type="primary">LOC104248484</name>
</gene>
<evidence type="ECO:0000259" key="1">
    <source>
        <dbReference type="Pfam" id="PF24924"/>
    </source>
</evidence>
<evidence type="ECO:0000313" key="2">
    <source>
        <dbReference type="Proteomes" id="UP000189701"/>
    </source>
</evidence>
<keyword evidence="2" id="KW-1185">Reference proteome</keyword>
<feature type="domain" description="DUF7745" evidence="1">
    <location>
        <begin position="57"/>
        <end position="123"/>
    </location>
</feature>
<accession>A0A1U7YIU5</accession>
<dbReference type="Proteomes" id="UP000189701">
    <property type="component" value="Unplaced"/>
</dbReference>
<dbReference type="AlphaFoldDB" id="A0A1U7YIU5"/>
<reference evidence="2" key="1">
    <citation type="journal article" date="2013" name="Genome Biol.">
        <title>Reference genomes and transcriptomes of Nicotiana sylvestris and Nicotiana tomentosiformis.</title>
        <authorList>
            <person name="Sierro N."/>
            <person name="Battey J.N."/>
            <person name="Ouadi S."/>
            <person name="Bovet L."/>
            <person name="Goepfert S."/>
            <person name="Bakaher N."/>
            <person name="Peitsch M.C."/>
            <person name="Ivanov N.V."/>
        </authorList>
    </citation>
    <scope>NUCLEOTIDE SEQUENCE [LARGE SCALE GENOMIC DNA]</scope>
</reference>